<reference evidence="2" key="1">
    <citation type="submission" date="2013-09" db="EMBL/GenBank/DDBJ databases">
        <title>Corchorus olitorius genome sequencing.</title>
        <authorList>
            <person name="Alam M."/>
            <person name="Haque M.S."/>
            <person name="Islam M.S."/>
            <person name="Emdad E.M."/>
            <person name="Islam M.M."/>
            <person name="Ahmed B."/>
            <person name="Halim A."/>
            <person name="Hossen Q.M.M."/>
            <person name="Hossain M.Z."/>
            <person name="Ahmed R."/>
            <person name="Khan M.M."/>
            <person name="Islam R."/>
            <person name="Rashid M.M."/>
            <person name="Khan S.A."/>
            <person name="Rahman M.S."/>
            <person name="Alam M."/>
            <person name="Yahiya A.S."/>
            <person name="Khan M.S."/>
            <person name="Azam M.S."/>
            <person name="Haque T."/>
            <person name="Lashkar M.Z.H."/>
            <person name="Akhand A.I."/>
            <person name="Morshed G."/>
            <person name="Roy S."/>
            <person name="Uddin K.S."/>
            <person name="Rabeya T."/>
            <person name="Hossain A.S."/>
            <person name="Chowdhury A."/>
            <person name="Snigdha A.R."/>
            <person name="Mortoza M.S."/>
            <person name="Matin S.A."/>
            <person name="Hoque S.M.E."/>
            <person name="Islam M.K."/>
            <person name="Roy D.K."/>
            <person name="Haider R."/>
            <person name="Moosa M.M."/>
            <person name="Elias S.M."/>
            <person name="Hasan A.M."/>
            <person name="Jahan S."/>
            <person name="Shafiuddin M."/>
            <person name="Mahmood N."/>
            <person name="Shommy N.S."/>
        </authorList>
    </citation>
    <scope>NUCLEOTIDE SEQUENCE [LARGE SCALE GENOMIC DNA]</scope>
    <source>
        <strain evidence="2">cv. O-4</strain>
    </source>
</reference>
<proteinExistence type="predicted"/>
<sequence>MAHDVMLPRHASRGLTAHGCRDQPQGDLRRTTVEACFKGTYGAQHNVTEACLKGTYSARFCFVDD</sequence>
<accession>A0A1R3HHQ9</accession>
<organism evidence="1 2">
    <name type="scientific">Corchorus olitorius</name>
    <dbReference type="NCBI Taxonomy" id="93759"/>
    <lineage>
        <taxon>Eukaryota</taxon>
        <taxon>Viridiplantae</taxon>
        <taxon>Streptophyta</taxon>
        <taxon>Embryophyta</taxon>
        <taxon>Tracheophyta</taxon>
        <taxon>Spermatophyta</taxon>
        <taxon>Magnoliopsida</taxon>
        <taxon>eudicotyledons</taxon>
        <taxon>Gunneridae</taxon>
        <taxon>Pentapetalae</taxon>
        <taxon>rosids</taxon>
        <taxon>malvids</taxon>
        <taxon>Malvales</taxon>
        <taxon>Malvaceae</taxon>
        <taxon>Grewioideae</taxon>
        <taxon>Apeibeae</taxon>
        <taxon>Corchorus</taxon>
    </lineage>
</organism>
<name>A0A1R3HHQ9_9ROSI</name>
<protein>
    <submittedName>
        <fullName evidence="1">Uncharacterized protein</fullName>
    </submittedName>
</protein>
<keyword evidence="2" id="KW-1185">Reference proteome</keyword>
<dbReference type="EMBL" id="AWUE01020140">
    <property type="protein sequence ID" value="OMO69824.1"/>
    <property type="molecule type" value="Genomic_DNA"/>
</dbReference>
<dbReference type="AlphaFoldDB" id="A0A1R3HHQ9"/>
<comment type="caution">
    <text evidence="1">The sequence shown here is derived from an EMBL/GenBank/DDBJ whole genome shotgun (WGS) entry which is preliminary data.</text>
</comment>
<gene>
    <name evidence="1" type="ORF">COLO4_28920</name>
</gene>
<evidence type="ECO:0000313" key="2">
    <source>
        <dbReference type="Proteomes" id="UP000187203"/>
    </source>
</evidence>
<dbReference type="Proteomes" id="UP000187203">
    <property type="component" value="Unassembled WGS sequence"/>
</dbReference>
<evidence type="ECO:0000313" key="1">
    <source>
        <dbReference type="EMBL" id="OMO69824.1"/>
    </source>
</evidence>